<comment type="similarity">
    <text evidence="1">Belongs to the LysR transcriptional regulatory family.</text>
</comment>
<protein>
    <submittedName>
        <fullName evidence="7">LysR family transcriptional regulator</fullName>
    </submittedName>
</protein>
<dbReference type="GO" id="GO:0032993">
    <property type="term" value="C:protein-DNA complex"/>
    <property type="evidence" value="ECO:0007669"/>
    <property type="project" value="TreeGrafter"/>
</dbReference>
<evidence type="ECO:0000313" key="7">
    <source>
        <dbReference type="EMBL" id="RMI35573.1"/>
    </source>
</evidence>
<dbReference type="InterPro" id="IPR036390">
    <property type="entry name" value="WH_DNA-bd_sf"/>
</dbReference>
<proteinExistence type="inferred from homology"/>
<dbReference type="AlphaFoldDB" id="A0A3M2LG57"/>
<sequence length="307" mass="33570">MDLRDLDLRDVEIFLTLSEELHFGRTAERLYVSQARVSQVIRKLERGVGAKLFERSSRTVALTPIGAQLRDDLRTSYRDLRAGLGRAARAAEYGAAGLLRLGVTGSSLEELRPLLEGFRGRHPDCAVHIEHVHFGNPFGALRNDEIDVLVSWLPIEEPDLVVGPTLYTEPYLILVGANHPLAQRESASYEDLADYGVFAISTSGTADGPPGYWIEAAVPTTAPSGRPIPRTAHAANFQDMILLVATGKAITPVHAHAAAYYARPDVRYLPLPDAPPARWALVWRRGGETSLVRDLAEIAALGRATAR</sequence>
<accession>A0A3M2LG57</accession>
<keyword evidence="2" id="KW-0805">Transcription regulation</keyword>
<dbReference type="RefSeq" id="WP_122186550.1">
    <property type="nucleotide sequence ID" value="NZ_RFFH01000001.1"/>
</dbReference>
<dbReference type="GO" id="GO:0003677">
    <property type="term" value="F:DNA binding"/>
    <property type="evidence" value="ECO:0007669"/>
    <property type="project" value="UniProtKB-KW"/>
</dbReference>
<evidence type="ECO:0000256" key="2">
    <source>
        <dbReference type="ARBA" id="ARBA00023015"/>
    </source>
</evidence>
<reference evidence="7 8" key="1">
    <citation type="submission" date="2018-10" db="EMBL/GenBank/DDBJ databases">
        <title>Isolation from cow dung.</title>
        <authorList>
            <person name="Ling L."/>
        </authorList>
    </citation>
    <scope>NUCLEOTIDE SEQUENCE [LARGE SCALE GENOMIC DNA]</scope>
    <source>
        <strain evidence="7 8">NEAU-LL90</strain>
    </source>
</reference>
<evidence type="ECO:0000313" key="8">
    <source>
        <dbReference type="Proteomes" id="UP000279275"/>
    </source>
</evidence>
<dbReference type="InterPro" id="IPR005119">
    <property type="entry name" value="LysR_subst-bd"/>
</dbReference>
<dbReference type="PRINTS" id="PR00039">
    <property type="entry name" value="HTHLYSR"/>
</dbReference>
<evidence type="ECO:0000256" key="3">
    <source>
        <dbReference type="ARBA" id="ARBA00023125"/>
    </source>
</evidence>
<comment type="caution">
    <text evidence="7">The sequence shown here is derived from an EMBL/GenBank/DDBJ whole genome shotgun (WGS) entry which is preliminary data.</text>
</comment>
<evidence type="ECO:0000259" key="6">
    <source>
        <dbReference type="PROSITE" id="PS50931"/>
    </source>
</evidence>
<evidence type="ECO:0000256" key="4">
    <source>
        <dbReference type="ARBA" id="ARBA00023159"/>
    </source>
</evidence>
<dbReference type="PANTHER" id="PTHR30346">
    <property type="entry name" value="TRANSCRIPTIONAL DUAL REGULATOR HCAR-RELATED"/>
    <property type="match status" value="1"/>
</dbReference>
<dbReference type="PROSITE" id="PS50931">
    <property type="entry name" value="HTH_LYSR"/>
    <property type="match status" value="1"/>
</dbReference>
<dbReference type="EMBL" id="RFFH01000001">
    <property type="protein sequence ID" value="RMI35573.1"/>
    <property type="molecule type" value="Genomic_DNA"/>
</dbReference>
<evidence type="ECO:0000256" key="5">
    <source>
        <dbReference type="ARBA" id="ARBA00023163"/>
    </source>
</evidence>
<keyword evidence="5" id="KW-0804">Transcription</keyword>
<dbReference type="InterPro" id="IPR036388">
    <property type="entry name" value="WH-like_DNA-bd_sf"/>
</dbReference>
<organism evidence="7 8">
    <name type="scientific">Nocardia stercoris</name>
    <dbReference type="NCBI Taxonomy" id="2483361"/>
    <lineage>
        <taxon>Bacteria</taxon>
        <taxon>Bacillati</taxon>
        <taxon>Actinomycetota</taxon>
        <taxon>Actinomycetes</taxon>
        <taxon>Mycobacteriales</taxon>
        <taxon>Nocardiaceae</taxon>
        <taxon>Nocardia</taxon>
    </lineage>
</organism>
<evidence type="ECO:0000256" key="1">
    <source>
        <dbReference type="ARBA" id="ARBA00009437"/>
    </source>
</evidence>
<dbReference type="Pfam" id="PF00126">
    <property type="entry name" value="HTH_1"/>
    <property type="match status" value="1"/>
</dbReference>
<dbReference type="Proteomes" id="UP000279275">
    <property type="component" value="Unassembled WGS sequence"/>
</dbReference>
<dbReference type="SUPFAM" id="SSF46785">
    <property type="entry name" value="Winged helix' DNA-binding domain"/>
    <property type="match status" value="1"/>
</dbReference>
<keyword evidence="3" id="KW-0238">DNA-binding</keyword>
<dbReference type="OrthoDB" id="79118at2"/>
<dbReference type="GO" id="GO:0003700">
    <property type="term" value="F:DNA-binding transcription factor activity"/>
    <property type="evidence" value="ECO:0007669"/>
    <property type="project" value="InterPro"/>
</dbReference>
<dbReference type="Gene3D" id="1.10.10.10">
    <property type="entry name" value="Winged helix-like DNA-binding domain superfamily/Winged helix DNA-binding domain"/>
    <property type="match status" value="1"/>
</dbReference>
<dbReference type="SUPFAM" id="SSF53850">
    <property type="entry name" value="Periplasmic binding protein-like II"/>
    <property type="match status" value="1"/>
</dbReference>
<dbReference type="Pfam" id="PF03466">
    <property type="entry name" value="LysR_substrate"/>
    <property type="match status" value="1"/>
</dbReference>
<dbReference type="PANTHER" id="PTHR30346:SF0">
    <property type="entry name" value="HCA OPERON TRANSCRIPTIONAL ACTIVATOR HCAR"/>
    <property type="match status" value="1"/>
</dbReference>
<keyword evidence="4" id="KW-0010">Activator</keyword>
<name>A0A3M2LG57_9NOCA</name>
<keyword evidence="8" id="KW-1185">Reference proteome</keyword>
<gene>
    <name evidence="7" type="ORF">EBN03_04850</name>
</gene>
<dbReference type="Gene3D" id="3.40.190.10">
    <property type="entry name" value="Periplasmic binding protein-like II"/>
    <property type="match status" value="2"/>
</dbReference>
<feature type="domain" description="HTH lysR-type" evidence="6">
    <location>
        <begin position="6"/>
        <end position="63"/>
    </location>
</feature>
<dbReference type="InterPro" id="IPR000847">
    <property type="entry name" value="LysR_HTH_N"/>
</dbReference>